<dbReference type="Gene3D" id="3.40.630.30">
    <property type="match status" value="2"/>
</dbReference>
<keyword evidence="2" id="KW-0012">Acyltransferase</keyword>
<sequence>MSTSSATAVLSVDRLRDLLKLDQDEGTDVIIVETGNGPAGYVHVDVAAGGGAAWIVSGAVDPSQRRRGIGTALLTAAAEAARRRGVDTVQISGRPYGYAAPGVDVEADPGAAAFLEAQGARPLGRALSMHRTLHDLGSGSGKSATAVRTCTLEDLGSLLSMVSEHLDQEWTETLSRYVEGGGILGRILLAHASSGELLGFACWGVVGRDPARFGPFGVAPVSRGHGAGGALLDAALHRMAGEGLAHAWFQWTGPGSPAHRLYTSRGFTPLRTFTPYALPTGHVDVTRSQEGITR</sequence>
<dbReference type="InterPro" id="IPR016181">
    <property type="entry name" value="Acyl_CoA_acyltransferase"/>
</dbReference>
<evidence type="ECO:0000313" key="4">
    <source>
        <dbReference type="EMBL" id="MFC5296175.1"/>
    </source>
</evidence>
<organism evidence="4 5">
    <name type="scientific">Brachybacterium tyrofermentans</name>
    <dbReference type="NCBI Taxonomy" id="47848"/>
    <lineage>
        <taxon>Bacteria</taxon>
        <taxon>Bacillati</taxon>
        <taxon>Actinomycetota</taxon>
        <taxon>Actinomycetes</taxon>
        <taxon>Micrococcales</taxon>
        <taxon>Dermabacteraceae</taxon>
        <taxon>Brachybacterium</taxon>
    </lineage>
</organism>
<dbReference type="EMBL" id="JBHSLN010000004">
    <property type="protein sequence ID" value="MFC5296175.1"/>
    <property type="molecule type" value="Genomic_DNA"/>
</dbReference>
<dbReference type="Proteomes" id="UP001595937">
    <property type="component" value="Unassembled WGS sequence"/>
</dbReference>
<dbReference type="SUPFAM" id="SSF55729">
    <property type="entry name" value="Acyl-CoA N-acyltransferases (Nat)"/>
    <property type="match status" value="2"/>
</dbReference>
<accession>A0ABW0FC89</accession>
<evidence type="ECO:0000313" key="5">
    <source>
        <dbReference type="Proteomes" id="UP001595937"/>
    </source>
</evidence>
<reference evidence="5" key="1">
    <citation type="journal article" date="2019" name="Int. J. Syst. Evol. Microbiol.">
        <title>The Global Catalogue of Microorganisms (GCM) 10K type strain sequencing project: providing services to taxonomists for standard genome sequencing and annotation.</title>
        <authorList>
            <consortium name="The Broad Institute Genomics Platform"/>
            <consortium name="The Broad Institute Genome Sequencing Center for Infectious Disease"/>
            <person name="Wu L."/>
            <person name="Ma J."/>
        </authorList>
    </citation>
    <scope>NUCLEOTIDE SEQUENCE [LARGE SCALE GENOMIC DNA]</scope>
    <source>
        <strain evidence="5">CGMCC 1.16455</strain>
    </source>
</reference>
<gene>
    <name evidence="4" type="ORF">ACFPK8_01475</name>
</gene>
<feature type="domain" description="N-acetyltransferase" evidence="3">
    <location>
        <begin position="1"/>
        <end position="134"/>
    </location>
</feature>
<proteinExistence type="predicted"/>
<protein>
    <submittedName>
        <fullName evidence="4">GNAT family N-acetyltransferase</fullName>
    </submittedName>
</protein>
<dbReference type="CDD" id="cd04301">
    <property type="entry name" value="NAT_SF"/>
    <property type="match status" value="1"/>
</dbReference>
<dbReference type="RefSeq" id="WP_343922283.1">
    <property type="nucleotide sequence ID" value="NZ_BAAAIR010000007.1"/>
</dbReference>
<feature type="domain" description="N-acetyltransferase" evidence="3">
    <location>
        <begin position="145"/>
        <end position="290"/>
    </location>
</feature>
<name>A0ABW0FC89_9MICO</name>
<dbReference type="PANTHER" id="PTHR43877">
    <property type="entry name" value="AMINOALKYLPHOSPHONATE N-ACETYLTRANSFERASE-RELATED-RELATED"/>
    <property type="match status" value="1"/>
</dbReference>
<dbReference type="Pfam" id="PF00583">
    <property type="entry name" value="Acetyltransf_1"/>
    <property type="match status" value="2"/>
</dbReference>
<keyword evidence="1" id="KW-0808">Transferase</keyword>
<comment type="caution">
    <text evidence="4">The sequence shown here is derived from an EMBL/GenBank/DDBJ whole genome shotgun (WGS) entry which is preliminary data.</text>
</comment>
<dbReference type="PROSITE" id="PS51186">
    <property type="entry name" value="GNAT"/>
    <property type="match status" value="2"/>
</dbReference>
<keyword evidence="5" id="KW-1185">Reference proteome</keyword>
<evidence type="ECO:0000256" key="1">
    <source>
        <dbReference type="ARBA" id="ARBA00022679"/>
    </source>
</evidence>
<dbReference type="GeneID" id="303296051"/>
<evidence type="ECO:0000259" key="3">
    <source>
        <dbReference type="PROSITE" id="PS51186"/>
    </source>
</evidence>
<dbReference type="InterPro" id="IPR050832">
    <property type="entry name" value="Bact_Acetyltransf"/>
</dbReference>
<evidence type="ECO:0000256" key="2">
    <source>
        <dbReference type="ARBA" id="ARBA00023315"/>
    </source>
</evidence>
<dbReference type="InterPro" id="IPR000182">
    <property type="entry name" value="GNAT_dom"/>
</dbReference>